<dbReference type="Proteomes" id="UP001054857">
    <property type="component" value="Unassembled WGS sequence"/>
</dbReference>
<organism evidence="1 2">
    <name type="scientific">Astrephomene gubernaculifera</name>
    <dbReference type="NCBI Taxonomy" id="47775"/>
    <lineage>
        <taxon>Eukaryota</taxon>
        <taxon>Viridiplantae</taxon>
        <taxon>Chlorophyta</taxon>
        <taxon>core chlorophytes</taxon>
        <taxon>Chlorophyceae</taxon>
        <taxon>CS clade</taxon>
        <taxon>Chlamydomonadales</taxon>
        <taxon>Astrephomenaceae</taxon>
        <taxon>Astrephomene</taxon>
    </lineage>
</organism>
<dbReference type="AlphaFoldDB" id="A0AAD3HQD5"/>
<keyword evidence="2" id="KW-1185">Reference proteome</keyword>
<proteinExistence type="predicted"/>
<comment type="caution">
    <text evidence="1">The sequence shown here is derived from an EMBL/GenBank/DDBJ whole genome shotgun (WGS) entry which is preliminary data.</text>
</comment>
<feature type="non-terminal residue" evidence="1">
    <location>
        <position position="275"/>
    </location>
</feature>
<evidence type="ECO:0000313" key="1">
    <source>
        <dbReference type="EMBL" id="GFR48982.1"/>
    </source>
</evidence>
<evidence type="ECO:0000313" key="2">
    <source>
        <dbReference type="Proteomes" id="UP001054857"/>
    </source>
</evidence>
<name>A0AAD3HQD5_9CHLO</name>
<reference evidence="1 2" key="1">
    <citation type="journal article" date="2021" name="Sci. Rep.">
        <title>Genome sequencing of the multicellular alga Astrephomene provides insights into convergent evolution of germ-soma differentiation.</title>
        <authorList>
            <person name="Yamashita S."/>
            <person name="Yamamoto K."/>
            <person name="Matsuzaki R."/>
            <person name="Suzuki S."/>
            <person name="Yamaguchi H."/>
            <person name="Hirooka S."/>
            <person name="Minakuchi Y."/>
            <person name="Miyagishima S."/>
            <person name="Kawachi M."/>
            <person name="Toyoda A."/>
            <person name="Nozaki H."/>
        </authorList>
    </citation>
    <scope>NUCLEOTIDE SEQUENCE [LARGE SCALE GENOMIC DNA]</scope>
    <source>
        <strain evidence="1 2">NIES-4017</strain>
    </source>
</reference>
<sequence length="275" mass="29766">ILSLPELYPAIENHLIPCSGAVAAHMAELITEDQPRIKFSTSFVGHNICNMSLSAEVGELSRLMAQMERMGAAPILNDGQVAGNCAISPRILQLPSIDTTDGSKHTASGPESLAVVSMSGKPPGHLLDPSTDFVLVTNFDRALWAAEYRSRDASVRPSSDSPLLVAALAHGFDYGWSEQPAVVLHGHALAEGEGLSYATQLGLPISPRATLFSTPEDLAELEALFRSHPYPQHRCYIRRGHGFFLLAGSVAEAEALFAQLVLPWLLEQQQRQQVH</sequence>
<accession>A0AAD3HQD5</accession>
<gene>
    <name evidence="1" type="ORF">Agub_g11000</name>
</gene>
<protein>
    <submittedName>
        <fullName evidence="1">Uncharacterized protein</fullName>
    </submittedName>
</protein>
<dbReference type="EMBL" id="BMAR01000027">
    <property type="protein sequence ID" value="GFR48982.1"/>
    <property type="molecule type" value="Genomic_DNA"/>
</dbReference>